<dbReference type="NCBIfam" id="TIGR01646">
    <property type="entry name" value="vgr_GE"/>
    <property type="match status" value="1"/>
</dbReference>
<keyword evidence="2" id="KW-0175">Coiled coil</keyword>
<dbReference type="SUPFAM" id="SSF69279">
    <property type="entry name" value="Phage tail proteins"/>
    <property type="match status" value="2"/>
</dbReference>
<protein>
    <submittedName>
        <fullName evidence="5">VgrG protein</fullName>
    </submittedName>
</protein>
<dbReference type="Gene3D" id="4.10.220.110">
    <property type="match status" value="1"/>
</dbReference>
<dbReference type="Gene3D" id="3.55.50.10">
    <property type="entry name" value="Baseplate protein-like domains"/>
    <property type="match status" value="1"/>
</dbReference>
<dbReference type="eggNOG" id="COG3501">
    <property type="taxonomic scope" value="Bacteria"/>
</dbReference>
<accession>A0A017T1P1</accession>
<name>A0A017T1P1_9BACT</name>
<feature type="region of interest" description="Disordered" evidence="3">
    <location>
        <begin position="449"/>
        <end position="482"/>
    </location>
</feature>
<dbReference type="InterPro" id="IPR017847">
    <property type="entry name" value="T6SS_RhsGE_Vgr_subset"/>
</dbReference>
<dbReference type="SUPFAM" id="SSF69255">
    <property type="entry name" value="gp5 N-terminal domain-like"/>
    <property type="match status" value="1"/>
</dbReference>
<dbReference type="AlphaFoldDB" id="A0A017T1P1"/>
<dbReference type="Gene3D" id="2.30.110.50">
    <property type="match status" value="1"/>
</dbReference>
<sequence length="1169" mass="125355">MSDDRYVDIQFESDALAPGAVRVAELRGREVISQLFSFDVVLVAEASQGIDSDVLAGAEATLVFSRGGEELRRVHGMISFVRDQLDTESKHVTYRVTLVPRAYQLTLHETLDVFMDLSVPEIVTHILEYIGLAKDRDFTFRLRETYPRRDFVVQYKETDLAFVSRLLEHLGMSFFFEHASGRDVLVVTDHNGGFQPFQESGVADFRARGEQRDVYRLETETRLIPSQYVVRDYNYRTPQLDLTALAEVDSGHGGRVIEYGSHFKTPEEGARIARLRAEERAAERQVFQGAADLPAFAAGATCKIEGHPFGDVMLLFTEVVHAARLPALAGGVDTAEPYTATFRAIRNATPYRPPRVTPKPRVHGVLTGAIDAADRSEKYAQVDGEGRYRVRFIFDTWDSAAGQASRPVRMAQPHAGPGYGMHFPLRPGVEVALTCIDGDPDRPIIMGTLPNPTTPSPVGADNAPRNILRTGSGNEINLDDTEGSERIKLSTPRSSATLQLGAPNSPEDGVGISAFTNFTAATGASANTLTSMGNMFGIYVNTMANHVTSIAGKLTYPMVVEAVVSGIDTGLGIMSGALEAAQEGANFVQSSLELHRTRMKSRFDEAAEDEATALEKLKRVLEAAAYDPDSPEGKAAKALLDAIAAQEAALLGLEEDELALAALEAEQEAAAEEGKLAVAATYDDPIEAYTRESEEEAEKGKLQLRREALKKAQEDLAKALEKAKATCKGSVTVADYPEDGQSTTLDVEETIGAYKTANEGSTSARADFEAAKAKEEDAADTLEGDGGMVNVGYAKDSIENTRSLIAATAGNGLALWSIYALATGTGLDAYAALGSNLLITEAKRQFDIGAIPRVKWADSDKSVKIKTGAPEPLDALGQISRIDWSAIPALKQAAGSGLLGFASSEQWKEGRQIVGSEGHTVVFGKESLFLAGQDHATLSSKDKVVVTSSDQTVIHARKDTEVAGGERLLLTSSTLVDLLSRGSVKLSAVERVAAQDKVRTSVEMDADALKLSACDPNEAPKATITVSTAAGTSEGTVELKTAAQQFLKLDEAQRTTTLNAHDDFELTAARTASLLAGGAAAPWGLKVDGANGRLELGGTQWQLALKNQYVELGGPTSGVSVRSDMARLRKDATLLKLTDDKALLRSNAAVQLEGDASVQVQSKGRILLG</sequence>
<dbReference type="Gene3D" id="2.40.50.230">
    <property type="entry name" value="Gp5 N-terminal domain"/>
    <property type="match status" value="1"/>
</dbReference>
<reference evidence="5 6" key="1">
    <citation type="submission" date="2013-05" db="EMBL/GenBank/DDBJ databases">
        <title>Genome assembly of Chondromyces apiculatus DSM 436.</title>
        <authorList>
            <person name="Sharma G."/>
            <person name="Khatri I."/>
            <person name="Kaur C."/>
            <person name="Mayilraj S."/>
            <person name="Subramanian S."/>
        </authorList>
    </citation>
    <scope>NUCLEOTIDE SEQUENCE [LARGE SCALE GENOMIC DNA]</scope>
    <source>
        <strain evidence="5 6">DSM 436</strain>
    </source>
</reference>
<organism evidence="5 6">
    <name type="scientific">Chondromyces apiculatus DSM 436</name>
    <dbReference type="NCBI Taxonomy" id="1192034"/>
    <lineage>
        <taxon>Bacteria</taxon>
        <taxon>Pseudomonadati</taxon>
        <taxon>Myxococcota</taxon>
        <taxon>Polyangia</taxon>
        <taxon>Polyangiales</taxon>
        <taxon>Polyangiaceae</taxon>
        <taxon>Chondromyces</taxon>
    </lineage>
</organism>
<dbReference type="SUPFAM" id="SSF69349">
    <property type="entry name" value="Phage fibre proteins"/>
    <property type="match status" value="1"/>
</dbReference>
<gene>
    <name evidence="5" type="ORF">CAP_7088</name>
</gene>
<dbReference type="InterPro" id="IPR037026">
    <property type="entry name" value="Vgr_OB-fold_dom_sf"/>
</dbReference>
<evidence type="ECO:0000259" key="4">
    <source>
        <dbReference type="Pfam" id="PF04717"/>
    </source>
</evidence>
<dbReference type="NCBIfam" id="TIGR03361">
    <property type="entry name" value="VI_Rhs_Vgr"/>
    <property type="match status" value="1"/>
</dbReference>
<comment type="similarity">
    <text evidence="1">Belongs to the VgrG protein family.</text>
</comment>
<dbReference type="Pfam" id="PF04717">
    <property type="entry name" value="Phage_base_V"/>
    <property type="match status" value="1"/>
</dbReference>
<evidence type="ECO:0000256" key="1">
    <source>
        <dbReference type="ARBA" id="ARBA00005558"/>
    </source>
</evidence>
<evidence type="ECO:0000313" key="5">
    <source>
        <dbReference type="EMBL" id="EYF02466.1"/>
    </source>
</evidence>
<feature type="coiled-coil region" evidence="2">
    <location>
        <begin position="604"/>
        <end position="673"/>
    </location>
</feature>
<keyword evidence="6" id="KW-1185">Reference proteome</keyword>
<dbReference type="STRING" id="1192034.CAP_7088"/>
<dbReference type="RefSeq" id="WP_063748780.1">
    <property type="nucleotide sequence ID" value="NZ_ASRX01000060.1"/>
</dbReference>
<dbReference type="Proteomes" id="UP000019678">
    <property type="component" value="Unassembled WGS sequence"/>
</dbReference>
<evidence type="ECO:0000256" key="3">
    <source>
        <dbReference type="SAM" id="MobiDB-lite"/>
    </source>
</evidence>
<dbReference type="EMBL" id="ASRX01000060">
    <property type="protein sequence ID" value="EYF02466.1"/>
    <property type="molecule type" value="Genomic_DNA"/>
</dbReference>
<evidence type="ECO:0000256" key="2">
    <source>
        <dbReference type="SAM" id="Coils"/>
    </source>
</evidence>
<feature type="domain" description="Gp5/Type VI secretion system Vgr protein OB-fold" evidence="4">
    <location>
        <begin position="383"/>
        <end position="449"/>
    </location>
</feature>
<proteinExistence type="inferred from homology"/>
<dbReference type="Pfam" id="PF05954">
    <property type="entry name" value="Phage_GPD"/>
    <property type="match status" value="1"/>
</dbReference>
<comment type="caution">
    <text evidence="5">The sequence shown here is derived from an EMBL/GenBank/DDBJ whole genome shotgun (WGS) entry which is preliminary data.</text>
</comment>
<dbReference type="InterPro" id="IPR006531">
    <property type="entry name" value="Gp5/Vgr_OB"/>
</dbReference>
<dbReference type="InterPro" id="IPR006533">
    <property type="entry name" value="T6SS_Vgr_RhsGE"/>
</dbReference>
<evidence type="ECO:0000313" key="6">
    <source>
        <dbReference type="Proteomes" id="UP000019678"/>
    </source>
</evidence>